<organism evidence="1 2">
    <name type="scientific">Paramuricea clavata</name>
    <name type="common">Red gorgonian</name>
    <name type="synonym">Violescent sea-whip</name>
    <dbReference type="NCBI Taxonomy" id="317549"/>
    <lineage>
        <taxon>Eukaryota</taxon>
        <taxon>Metazoa</taxon>
        <taxon>Cnidaria</taxon>
        <taxon>Anthozoa</taxon>
        <taxon>Octocorallia</taxon>
        <taxon>Malacalcyonacea</taxon>
        <taxon>Plexauridae</taxon>
        <taxon>Paramuricea</taxon>
    </lineage>
</organism>
<name>A0A7D9LR08_PARCT</name>
<dbReference type="EMBL" id="CACRXK020022807">
    <property type="protein sequence ID" value="CAB4037179.1"/>
    <property type="molecule type" value="Genomic_DNA"/>
</dbReference>
<evidence type="ECO:0000313" key="2">
    <source>
        <dbReference type="Proteomes" id="UP001152795"/>
    </source>
</evidence>
<keyword evidence="2" id="KW-1185">Reference proteome</keyword>
<gene>
    <name evidence="1" type="ORF">PACLA_8A050896</name>
</gene>
<dbReference type="AlphaFoldDB" id="A0A7D9LR08"/>
<feature type="non-terminal residue" evidence="1">
    <location>
        <position position="1"/>
    </location>
</feature>
<sequence>ASASTISITIRFSKPSIKLQFRSSTTDEATTYGEGLKITDKGTLKWLGSFESLKYLVEKLQLPKAKWITPGSGSKLYECEEFSVRWYSTNGTLTFKGNKASEIKANFISILENEVEEISQSEDELQYSSALHKDSIKTNGPSTNCDSTCINLEQYLLINDLMSKFMQRIDDKVEGISQKVNNLKANTSQPERIDLINNLMIKREIDDLKNENLELRQRNATISYAMADLQTKVKDTEHEKNPA</sequence>
<dbReference type="Proteomes" id="UP001152795">
    <property type="component" value="Unassembled WGS sequence"/>
</dbReference>
<proteinExistence type="predicted"/>
<comment type="caution">
    <text evidence="1">The sequence shown here is derived from an EMBL/GenBank/DDBJ whole genome shotgun (WGS) entry which is preliminary data.</text>
</comment>
<accession>A0A7D9LR08</accession>
<evidence type="ECO:0000313" key="1">
    <source>
        <dbReference type="EMBL" id="CAB4037179.1"/>
    </source>
</evidence>
<reference evidence="1" key="1">
    <citation type="submission" date="2020-04" db="EMBL/GenBank/DDBJ databases">
        <authorList>
            <person name="Alioto T."/>
            <person name="Alioto T."/>
            <person name="Gomez Garrido J."/>
        </authorList>
    </citation>
    <scope>NUCLEOTIDE SEQUENCE</scope>
    <source>
        <strain evidence="1">A484AB</strain>
    </source>
</reference>
<protein>
    <submittedName>
        <fullName evidence="1">Uncharacterized protein</fullName>
    </submittedName>
</protein>